<proteinExistence type="predicted"/>
<protein>
    <submittedName>
        <fullName evidence="1">Pilus biogenesis accessory protein MshF</fullName>
    </submittedName>
</protein>
<evidence type="ECO:0000313" key="1">
    <source>
        <dbReference type="EMBL" id="ATP07570.1"/>
    </source>
</evidence>
<reference evidence="2" key="1">
    <citation type="journal article" date="2018" name="BMC Genomics">
        <title>The complete and fully assembled genome sequence of Aeromonas salmonicida subsp. pectinolytica and its comparative analysis with other Aeromonas species: investigation of the mobilome in environmental and pathogenic strains.</title>
        <authorList>
            <person name="Pfeiffer F."/>
            <person name="Zamora-Lagos M.A."/>
            <person name="Blettinger M."/>
            <person name="Yeroslaviz A."/>
            <person name="Dahl A."/>
            <person name="Gruber S."/>
            <person name="Habermann B.H."/>
        </authorList>
    </citation>
    <scope>NUCLEOTIDE SEQUENCE [LARGE SCALE GENOMIC DNA]</scope>
    <source>
        <strain evidence="2">34mel</strain>
    </source>
</reference>
<dbReference type="EMBL" id="CP022426">
    <property type="protein sequence ID" value="ATP07570.1"/>
    <property type="molecule type" value="Genomic_DNA"/>
</dbReference>
<dbReference type="OrthoDB" id="5587139at2"/>
<dbReference type="AlphaFoldDB" id="A0A2D1QAY5"/>
<accession>A0A2D1QAY5</accession>
<gene>
    <name evidence="1" type="primary">mshF</name>
    <name evidence="1" type="ORF">Asalp_03160</name>
</gene>
<sequence>MNRQSQQDDRWLGGYRRMAVLILLLIMVATLAQSYRSHRAEALALSLTLLGEQFAERVQRLHGLWLDQRRPAVLHADGVAWQFDARGWPLGVDALLAPSENCRQLWLSIIGTQSQALPPLQAMASRDGTGCEFGWEDNWLIYQFYDGRVTLKL</sequence>
<name>A0A2D1QAY5_AERSA</name>
<evidence type="ECO:0000313" key="2">
    <source>
        <dbReference type="Proteomes" id="UP000222916"/>
    </source>
</evidence>
<organism evidence="1 2">
    <name type="scientific">Aeromonas salmonicida subsp. pectinolytica 34mel</name>
    <dbReference type="NCBI Taxonomy" id="1324960"/>
    <lineage>
        <taxon>Bacteria</taxon>
        <taxon>Pseudomonadati</taxon>
        <taxon>Pseudomonadota</taxon>
        <taxon>Gammaproteobacteria</taxon>
        <taxon>Aeromonadales</taxon>
        <taxon>Aeromonadaceae</taxon>
        <taxon>Aeromonas</taxon>
    </lineage>
</organism>
<dbReference type="Proteomes" id="UP000222916">
    <property type="component" value="Chromosome"/>
</dbReference>
<dbReference type="RefSeq" id="WP_034523838.1">
    <property type="nucleotide sequence ID" value="NZ_ARYZ02000027.1"/>
</dbReference>